<keyword evidence="2" id="KW-1185">Reference proteome</keyword>
<dbReference type="PANTHER" id="PTHR43861">
    <property type="entry name" value="TRANS-ACONITATE 2-METHYLTRANSFERASE-RELATED"/>
    <property type="match status" value="1"/>
</dbReference>
<dbReference type="RefSeq" id="WP_149840326.1">
    <property type="nucleotide sequence ID" value="NZ_VUOC01000004.1"/>
</dbReference>
<dbReference type="InterPro" id="IPR029063">
    <property type="entry name" value="SAM-dependent_MTases_sf"/>
</dbReference>
<proteinExistence type="predicted"/>
<keyword evidence="1" id="KW-0489">Methyltransferase</keyword>
<dbReference type="SUPFAM" id="SSF53335">
    <property type="entry name" value="S-adenosyl-L-methionine-dependent methyltransferases"/>
    <property type="match status" value="1"/>
</dbReference>
<keyword evidence="1" id="KW-0808">Transferase</keyword>
<accession>A0A5B2VLK1</accession>
<dbReference type="AlphaFoldDB" id="A0A5B2VLK1"/>
<organism evidence="1 2">
    <name type="scientific">Chitinophaga agrisoli</name>
    <dbReference type="NCBI Taxonomy" id="2607653"/>
    <lineage>
        <taxon>Bacteria</taxon>
        <taxon>Pseudomonadati</taxon>
        <taxon>Bacteroidota</taxon>
        <taxon>Chitinophagia</taxon>
        <taxon>Chitinophagales</taxon>
        <taxon>Chitinophagaceae</taxon>
        <taxon>Chitinophaga</taxon>
    </lineage>
</organism>
<dbReference type="PANTHER" id="PTHR43861:SF6">
    <property type="entry name" value="METHYLTRANSFERASE TYPE 11"/>
    <property type="match status" value="1"/>
</dbReference>
<dbReference type="EMBL" id="VUOC01000004">
    <property type="protein sequence ID" value="KAA2239147.1"/>
    <property type="molecule type" value="Genomic_DNA"/>
</dbReference>
<reference evidence="1 2" key="1">
    <citation type="submission" date="2019-09" db="EMBL/GenBank/DDBJ databases">
        <title>Chitinophaga ginsengihumi sp. nov., isolated from soil of ginseng rhizosphere.</title>
        <authorList>
            <person name="Lee J."/>
        </authorList>
    </citation>
    <scope>NUCLEOTIDE SEQUENCE [LARGE SCALE GENOMIC DNA]</scope>
    <source>
        <strain evidence="1 2">BN140078</strain>
    </source>
</reference>
<dbReference type="GO" id="GO:0008168">
    <property type="term" value="F:methyltransferase activity"/>
    <property type="evidence" value="ECO:0007669"/>
    <property type="project" value="UniProtKB-KW"/>
</dbReference>
<evidence type="ECO:0000313" key="2">
    <source>
        <dbReference type="Proteomes" id="UP000324611"/>
    </source>
</evidence>
<reference evidence="1 2" key="2">
    <citation type="submission" date="2019-09" db="EMBL/GenBank/DDBJ databases">
        <authorList>
            <person name="Jin C."/>
        </authorList>
    </citation>
    <scope>NUCLEOTIDE SEQUENCE [LARGE SCALE GENOMIC DNA]</scope>
    <source>
        <strain evidence="1 2">BN140078</strain>
    </source>
</reference>
<protein>
    <submittedName>
        <fullName evidence="1">Methyltransferase domain-containing protein</fullName>
    </submittedName>
</protein>
<name>A0A5B2VLK1_9BACT</name>
<comment type="caution">
    <text evidence="1">The sequence shown here is derived from an EMBL/GenBank/DDBJ whole genome shotgun (WGS) entry which is preliminary data.</text>
</comment>
<gene>
    <name evidence="1" type="ORF">F0L74_23350</name>
</gene>
<sequence length="304" mass="35029">MTIKSPVTHGERVALITQFPTERIVEEYRQQGISVERFFRDTPTIDLYECGETGYRFYYPDTVFGDGQFYADLQGDDEHYYPTGKPEHLFAAKQLKSTDRVLEVGAGDGFFLKILKEKGIAARGLELNPKAIETGRAQGLQLDGEMIQDHAQQHVGEYDAVCTFQVLEHIYDVRDYLQSCLLALKKGGKLIIGVPNSNPFMYKHDRWHLRNLPPHHAGLWTPAVFKTLPEHFDMTLDKLFVERLHNEWGQYREWYEVQRDYHLQRNPLWGKVLAAIPRPLYKIMLKVGSPFIAGTNIVAVFVKS</sequence>
<evidence type="ECO:0000313" key="1">
    <source>
        <dbReference type="EMBL" id="KAA2239147.1"/>
    </source>
</evidence>
<dbReference type="Proteomes" id="UP000324611">
    <property type="component" value="Unassembled WGS sequence"/>
</dbReference>
<dbReference type="CDD" id="cd02440">
    <property type="entry name" value="AdoMet_MTases"/>
    <property type="match status" value="1"/>
</dbReference>
<dbReference type="GO" id="GO:0032259">
    <property type="term" value="P:methylation"/>
    <property type="evidence" value="ECO:0007669"/>
    <property type="project" value="UniProtKB-KW"/>
</dbReference>
<dbReference type="Pfam" id="PF13489">
    <property type="entry name" value="Methyltransf_23"/>
    <property type="match status" value="1"/>
</dbReference>
<dbReference type="Gene3D" id="3.40.50.150">
    <property type="entry name" value="Vaccinia Virus protein VP39"/>
    <property type="match status" value="1"/>
</dbReference>